<evidence type="ECO:0000313" key="5">
    <source>
        <dbReference type="EMBL" id="MBB4665546.1"/>
    </source>
</evidence>
<keyword evidence="6" id="KW-1185">Reference proteome</keyword>
<dbReference type="PROSITE" id="PS51118">
    <property type="entry name" value="HTH_HXLR"/>
    <property type="match status" value="1"/>
</dbReference>
<evidence type="ECO:0000259" key="4">
    <source>
        <dbReference type="PROSITE" id="PS51118"/>
    </source>
</evidence>
<dbReference type="GO" id="GO:0003677">
    <property type="term" value="F:DNA binding"/>
    <property type="evidence" value="ECO:0007669"/>
    <property type="project" value="UniProtKB-KW"/>
</dbReference>
<proteinExistence type="predicted"/>
<dbReference type="RefSeq" id="WP_184214533.1">
    <property type="nucleotide sequence ID" value="NZ_JACHMD010000001.1"/>
</dbReference>
<accession>A0A7W7BMU3</accession>
<gene>
    <name evidence="5" type="ORF">BKA24_000255</name>
</gene>
<organism evidence="5 6">
    <name type="scientific">Microbacterium marinum</name>
    <dbReference type="NCBI Taxonomy" id="421115"/>
    <lineage>
        <taxon>Bacteria</taxon>
        <taxon>Bacillati</taxon>
        <taxon>Actinomycetota</taxon>
        <taxon>Actinomycetes</taxon>
        <taxon>Micrococcales</taxon>
        <taxon>Microbacteriaceae</taxon>
        <taxon>Microbacterium</taxon>
    </lineage>
</organism>
<keyword evidence="2 5" id="KW-0238">DNA-binding</keyword>
<dbReference type="PANTHER" id="PTHR33204:SF37">
    <property type="entry name" value="HTH-TYPE TRANSCRIPTIONAL REGULATOR YODB"/>
    <property type="match status" value="1"/>
</dbReference>
<dbReference type="InterPro" id="IPR036388">
    <property type="entry name" value="WH-like_DNA-bd_sf"/>
</dbReference>
<dbReference type="Gene3D" id="1.10.10.10">
    <property type="entry name" value="Winged helix-like DNA-binding domain superfamily/Winged helix DNA-binding domain"/>
    <property type="match status" value="1"/>
</dbReference>
<keyword evidence="1" id="KW-0805">Transcription regulation</keyword>
<protein>
    <submittedName>
        <fullName evidence="5">DNA-binding HxlR family transcriptional regulator</fullName>
    </submittedName>
</protein>
<comment type="caution">
    <text evidence="5">The sequence shown here is derived from an EMBL/GenBank/DDBJ whole genome shotgun (WGS) entry which is preliminary data.</text>
</comment>
<dbReference type="Proteomes" id="UP000573729">
    <property type="component" value="Unassembled WGS sequence"/>
</dbReference>
<dbReference type="InterPro" id="IPR036390">
    <property type="entry name" value="WH_DNA-bd_sf"/>
</dbReference>
<dbReference type="SUPFAM" id="SSF46785">
    <property type="entry name" value="Winged helix' DNA-binding domain"/>
    <property type="match status" value="1"/>
</dbReference>
<dbReference type="EMBL" id="JACHMD010000001">
    <property type="protein sequence ID" value="MBB4665546.1"/>
    <property type="molecule type" value="Genomic_DNA"/>
</dbReference>
<dbReference type="Pfam" id="PF01638">
    <property type="entry name" value="HxlR"/>
    <property type="match status" value="1"/>
</dbReference>
<feature type="domain" description="HTH hxlR-type" evidence="4">
    <location>
        <begin position="10"/>
        <end position="109"/>
    </location>
</feature>
<sequence length="109" mass="11693">MTEEHHARQCDAAVSHAFSVLGKRWNGMILDVLGEGALSFVGLRRAVSGISDAVLSDRLTELSDAGLLDRRVDPGPPVAVAYVLTDAGTRLIPILSQLGEWADGNLTRR</sequence>
<dbReference type="AlphaFoldDB" id="A0A7W7BMU3"/>
<reference evidence="5 6" key="1">
    <citation type="submission" date="2020-08" db="EMBL/GenBank/DDBJ databases">
        <title>Sequencing the genomes of 1000 actinobacteria strains.</title>
        <authorList>
            <person name="Klenk H.-P."/>
        </authorList>
    </citation>
    <scope>NUCLEOTIDE SEQUENCE [LARGE SCALE GENOMIC DNA]</scope>
    <source>
        <strain evidence="5 6">DSM 24947</strain>
    </source>
</reference>
<evidence type="ECO:0000313" key="6">
    <source>
        <dbReference type="Proteomes" id="UP000573729"/>
    </source>
</evidence>
<name>A0A7W7BMU3_9MICO</name>
<dbReference type="PANTHER" id="PTHR33204">
    <property type="entry name" value="TRANSCRIPTIONAL REGULATOR, MARR FAMILY"/>
    <property type="match status" value="1"/>
</dbReference>
<evidence type="ECO:0000256" key="2">
    <source>
        <dbReference type="ARBA" id="ARBA00023125"/>
    </source>
</evidence>
<evidence type="ECO:0000256" key="1">
    <source>
        <dbReference type="ARBA" id="ARBA00023015"/>
    </source>
</evidence>
<keyword evidence="3" id="KW-0804">Transcription</keyword>
<dbReference type="InterPro" id="IPR002577">
    <property type="entry name" value="HTH_HxlR"/>
</dbReference>
<evidence type="ECO:0000256" key="3">
    <source>
        <dbReference type="ARBA" id="ARBA00023163"/>
    </source>
</evidence>